<dbReference type="RefSeq" id="WP_111616252.1">
    <property type="nucleotide sequence ID" value="NZ_JAIQUM010000021.1"/>
</dbReference>
<dbReference type="CDD" id="cd06261">
    <property type="entry name" value="TM_PBP2"/>
    <property type="match status" value="1"/>
</dbReference>
<evidence type="ECO:0000256" key="5">
    <source>
        <dbReference type="ARBA" id="ARBA00022989"/>
    </source>
</evidence>
<keyword evidence="5 7" id="KW-1133">Transmembrane helix</keyword>
<keyword evidence="10" id="KW-1185">Reference proteome</keyword>
<evidence type="ECO:0000259" key="8">
    <source>
        <dbReference type="PROSITE" id="PS50928"/>
    </source>
</evidence>
<gene>
    <name evidence="9" type="ORF">K9V48_11540</name>
</gene>
<evidence type="ECO:0000313" key="10">
    <source>
        <dbReference type="Proteomes" id="UP001165287"/>
    </source>
</evidence>
<dbReference type="InterPro" id="IPR000515">
    <property type="entry name" value="MetI-like"/>
</dbReference>
<evidence type="ECO:0000256" key="2">
    <source>
        <dbReference type="ARBA" id="ARBA00022448"/>
    </source>
</evidence>
<feature type="transmembrane region" description="Helical" evidence="7">
    <location>
        <begin position="26"/>
        <end position="48"/>
    </location>
</feature>
<dbReference type="PANTHER" id="PTHR30193">
    <property type="entry name" value="ABC TRANSPORTER PERMEASE PROTEIN"/>
    <property type="match status" value="1"/>
</dbReference>
<comment type="subcellular location">
    <subcellularLocation>
        <location evidence="1 7">Cell membrane</location>
        <topology evidence="1 7">Multi-pass membrane protein</topology>
    </subcellularLocation>
</comment>
<reference evidence="9" key="1">
    <citation type="submission" date="2024-05" db="EMBL/GenBank/DDBJ databases">
        <title>Metabacillus sp. nov., isolated from the rhizosphere soil of tomato plants.</title>
        <authorList>
            <person name="Ma R."/>
        </authorList>
    </citation>
    <scope>NUCLEOTIDE SEQUENCE</scope>
    <source>
        <strain evidence="9">DBTR6</strain>
    </source>
</reference>
<keyword evidence="3" id="KW-1003">Cell membrane</keyword>
<evidence type="ECO:0000256" key="3">
    <source>
        <dbReference type="ARBA" id="ARBA00022475"/>
    </source>
</evidence>
<name>A0ABS7URG1_9BACI</name>
<evidence type="ECO:0000313" key="9">
    <source>
        <dbReference type="EMBL" id="MBZ5750868.1"/>
    </source>
</evidence>
<comment type="caution">
    <text evidence="9">The sequence shown here is derived from an EMBL/GenBank/DDBJ whole genome shotgun (WGS) entry which is preliminary data.</text>
</comment>
<dbReference type="Proteomes" id="UP001165287">
    <property type="component" value="Unassembled WGS sequence"/>
</dbReference>
<sequence>MEVTTVVSKKDPKITVRKKKWNQKILVPYLFLSPFFIVFIIFMVYPIIESLYLSFTSTQGNTSEWIGLENFKNILTDGLFWKSLSNVFIILIIQVPIMLILGSLLAVILNSKFIKAKPLFRLMIFLPVLIDLVTYSIVFSIIFHEQYGMVNYLLGLFHIDPILWFSDPFWSKILIIIAVTWRWVGYNTIILLAGLTAIDESLYESAEIDGANKFTQFFKITIPMLKPILLFCGILSTIGTIQLFTEPSLLTMGGPNNATNTPVMYIYQFGFQSFQFGYASAAAYIITIIVGIISFFQIKLSRGGEI</sequence>
<accession>A0ABS7URG1</accession>
<evidence type="ECO:0000256" key="6">
    <source>
        <dbReference type="ARBA" id="ARBA00023136"/>
    </source>
</evidence>
<organism evidence="9 10">
    <name type="scientific">Metabacillus rhizolycopersici</name>
    <dbReference type="NCBI Taxonomy" id="2875709"/>
    <lineage>
        <taxon>Bacteria</taxon>
        <taxon>Bacillati</taxon>
        <taxon>Bacillota</taxon>
        <taxon>Bacilli</taxon>
        <taxon>Bacillales</taxon>
        <taxon>Bacillaceae</taxon>
        <taxon>Metabacillus</taxon>
    </lineage>
</organism>
<feature type="domain" description="ABC transmembrane type-1" evidence="8">
    <location>
        <begin position="84"/>
        <end position="297"/>
    </location>
</feature>
<dbReference type="Pfam" id="PF00528">
    <property type="entry name" value="BPD_transp_1"/>
    <property type="match status" value="1"/>
</dbReference>
<evidence type="ECO:0000256" key="7">
    <source>
        <dbReference type="RuleBase" id="RU363032"/>
    </source>
</evidence>
<dbReference type="SUPFAM" id="SSF161098">
    <property type="entry name" value="MetI-like"/>
    <property type="match status" value="1"/>
</dbReference>
<dbReference type="SUPFAM" id="SSF160964">
    <property type="entry name" value="MalF N-terminal region-like"/>
    <property type="match status" value="1"/>
</dbReference>
<dbReference type="InterPro" id="IPR051393">
    <property type="entry name" value="ABC_transporter_permease"/>
</dbReference>
<dbReference type="EMBL" id="JAIQUM010000021">
    <property type="protein sequence ID" value="MBZ5750868.1"/>
    <property type="molecule type" value="Genomic_DNA"/>
</dbReference>
<keyword evidence="2 7" id="KW-0813">Transport</keyword>
<feature type="transmembrane region" description="Helical" evidence="7">
    <location>
        <begin position="122"/>
        <end position="143"/>
    </location>
</feature>
<dbReference type="Gene3D" id="1.10.3720.10">
    <property type="entry name" value="MetI-like"/>
    <property type="match status" value="1"/>
</dbReference>
<evidence type="ECO:0000256" key="1">
    <source>
        <dbReference type="ARBA" id="ARBA00004651"/>
    </source>
</evidence>
<keyword evidence="4 7" id="KW-0812">Transmembrane</keyword>
<feature type="transmembrane region" description="Helical" evidence="7">
    <location>
        <begin position="228"/>
        <end position="245"/>
    </location>
</feature>
<dbReference type="InterPro" id="IPR035906">
    <property type="entry name" value="MetI-like_sf"/>
</dbReference>
<dbReference type="PANTHER" id="PTHR30193:SF37">
    <property type="entry name" value="INNER MEMBRANE ABC TRANSPORTER PERMEASE PROTEIN YCJO"/>
    <property type="match status" value="1"/>
</dbReference>
<feature type="transmembrane region" description="Helical" evidence="7">
    <location>
        <begin position="87"/>
        <end position="110"/>
    </location>
</feature>
<dbReference type="PROSITE" id="PS50928">
    <property type="entry name" value="ABC_TM1"/>
    <property type="match status" value="1"/>
</dbReference>
<keyword evidence="6 7" id="KW-0472">Membrane</keyword>
<evidence type="ECO:0000256" key="4">
    <source>
        <dbReference type="ARBA" id="ARBA00022692"/>
    </source>
</evidence>
<protein>
    <submittedName>
        <fullName evidence="9">Sugar ABC transporter permease</fullName>
    </submittedName>
</protein>
<comment type="similarity">
    <text evidence="7">Belongs to the binding-protein-dependent transport system permease family.</text>
</comment>
<feature type="transmembrane region" description="Helical" evidence="7">
    <location>
        <begin position="173"/>
        <end position="195"/>
    </location>
</feature>
<feature type="transmembrane region" description="Helical" evidence="7">
    <location>
        <begin position="276"/>
        <end position="296"/>
    </location>
</feature>
<proteinExistence type="inferred from homology"/>